<keyword evidence="4" id="KW-1185">Reference proteome</keyword>
<dbReference type="EMBL" id="JABCKI010000142">
    <property type="protein sequence ID" value="KAG5652271.1"/>
    <property type="molecule type" value="Genomic_DNA"/>
</dbReference>
<evidence type="ECO:0000313" key="4">
    <source>
        <dbReference type="Proteomes" id="UP000717328"/>
    </source>
</evidence>
<feature type="compositionally biased region" description="Low complexity" evidence="1">
    <location>
        <begin position="108"/>
        <end position="119"/>
    </location>
</feature>
<evidence type="ECO:0000259" key="2">
    <source>
        <dbReference type="PROSITE" id="PS51998"/>
    </source>
</evidence>
<dbReference type="Gene3D" id="1.10.10.60">
    <property type="entry name" value="Homeodomain-like"/>
    <property type="match status" value="1"/>
</dbReference>
<dbReference type="InterPro" id="IPR014876">
    <property type="entry name" value="DEK_C"/>
</dbReference>
<proteinExistence type="predicted"/>
<dbReference type="PROSITE" id="PS51998">
    <property type="entry name" value="DEK_C"/>
    <property type="match status" value="1"/>
</dbReference>
<organism evidence="3 4">
    <name type="scientific">Sphagnurus paluster</name>
    <dbReference type="NCBI Taxonomy" id="117069"/>
    <lineage>
        <taxon>Eukaryota</taxon>
        <taxon>Fungi</taxon>
        <taxon>Dikarya</taxon>
        <taxon>Basidiomycota</taxon>
        <taxon>Agaricomycotina</taxon>
        <taxon>Agaricomycetes</taxon>
        <taxon>Agaricomycetidae</taxon>
        <taxon>Agaricales</taxon>
        <taxon>Tricholomatineae</taxon>
        <taxon>Lyophyllaceae</taxon>
        <taxon>Sphagnurus</taxon>
    </lineage>
</organism>
<reference evidence="3" key="2">
    <citation type="submission" date="2021-10" db="EMBL/GenBank/DDBJ databases">
        <title>Phylogenomics reveals ancestral predisposition of the termite-cultivated fungus Termitomyces towards a domesticated lifestyle.</title>
        <authorList>
            <person name="Auxier B."/>
            <person name="Grum-Grzhimaylo A."/>
            <person name="Cardenas M.E."/>
            <person name="Lodge J.D."/>
            <person name="Laessoe T."/>
            <person name="Pedersen O."/>
            <person name="Smith M.E."/>
            <person name="Kuyper T.W."/>
            <person name="Franco-Molano E.A."/>
            <person name="Baroni T.J."/>
            <person name="Aanen D.K."/>
        </authorList>
    </citation>
    <scope>NUCLEOTIDE SEQUENCE</scope>
    <source>
        <strain evidence="3">D49</strain>
    </source>
</reference>
<dbReference type="OrthoDB" id="2970331at2759"/>
<reference evidence="3" key="1">
    <citation type="submission" date="2021-02" db="EMBL/GenBank/DDBJ databases">
        <authorList>
            <person name="Nieuwenhuis M."/>
            <person name="Van De Peppel L.J.J."/>
        </authorList>
    </citation>
    <scope>NUCLEOTIDE SEQUENCE</scope>
    <source>
        <strain evidence="3">D49</strain>
    </source>
</reference>
<protein>
    <recommendedName>
        <fullName evidence="2">DEK-C domain-containing protein</fullName>
    </recommendedName>
</protein>
<feature type="compositionally biased region" description="Polar residues" evidence="1">
    <location>
        <begin position="78"/>
        <end position="87"/>
    </location>
</feature>
<dbReference type="Pfam" id="PF03142">
    <property type="entry name" value="Chitin_synth_2"/>
    <property type="match status" value="1"/>
</dbReference>
<sequence length="287" mass="31685">MDDFGWGNTRLVIGEGKDKKVIINEDEKFDESMIPLKKFSEYEAEAWETGSRHSDETGYTSSKPQSRRPPRSREESPHTYQQASQSGDYYRDSNVLNSSNPNLRYGGSQQSHSNVSHHQPMTTQFNAPQLPFMPFNGGPGSVAGSDYGGGMPMMAPMGYQNTGSMYGIMPAPMNPMMNMGMYAASMNGSQVGFTPPQAPGLTGQQQRPMSNFSMATTTNMFAGPSNSTNPTDDELFTALRNYLSTQDLMTVTKKTAREAIMARFPKADLTSRKEFLNHSIDTILSES</sequence>
<dbReference type="Pfam" id="PF08766">
    <property type="entry name" value="DEK_C"/>
    <property type="match status" value="1"/>
</dbReference>
<dbReference type="Proteomes" id="UP000717328">
    <property type="component" value="Unassembled WGS sequence"/>
</dbReference>
<accession>A0A9P7KH56</accession>
<dbReference type="AlphaFoldDB" id="A0A9P7KH56"/>
<evidence type="ECO:0000256" key="1">
    <source>
        <dbReference type="SAM" id="MobiDB-lite"/>
    </source>
</evidence>
<name>A0A9P7KH56_9AGAR</name>
<gene>
    <name evidence="3" type="ORF">H0H81_005582</name>
</gene>
<dbReference type="SUPFAM" id="SSF109715">
    <property type="entry name" value="DEK C-terminal domain"/>
    <property type="match status" value="1"/>
</dbReference>
<comment type="caution">
    <text evidence="3">The sequence shown here is derived from an EMBL/GenBank/DDBJ whole genome shotgun (WGS) entry which is preliminary data.</text>
</comment>
<feature type="region of interest" description="Disordered" evidence="1">
    <location>
        <begin position="46"/>
        <end position="124"/>
    </location>
</feature>
<feature type="domain" description="DEK-C" evidence="2">
    <location>
        <begin position="229"/>
        <end position="285"/>
    </location>
</feature>
<evidence type="ECO:0000313" key="3">
    <source>
        <dbReference type="EMBL" id="KAG5652271.1"/>
    </source>
</evidence>